<dbReference type="InterPro" id="IPR029045">
    <property type="entry name" value="ClpP/crotonase-like_dom_sf"/>
</dbReference>
<proteinExistence type="inferred from homology"/>
<accession>A0AA41XNY2</accession>
<dbReference type="Proteomes" id="UP001141650">
    <property type="component" value="Unassembled WGS sequence"/>
</dbReference>
<comment type="caution">
    <text evidence="4">The sequence shown here is derived from an EMBL/GenBank/DDBJ whole genome shotgun (WGS) entry which is preliminary data.</text>
</comment>
<dbReference type="RefSeq" id="WP_083139043.1">
    <property type="nucleotide sequence ID" value="NZ_JACKVH010000013.1"/>
</dbReference>
<dbReference type="NCBIfam" id="NF005925">
    <property type="entry name" value="PRK07938.1"/>
    <property type="match status" value="1"/>
</dbReference>
<dbReference type="AlphaFoldDB" id="A0AA41XNY2"/>
<dbReference type="Pfam" id="PF00378">
    <property type="entry name" value="ECH_1"/>
    <property type="match status" value="1"/>
</dbReference>
<protein>
    <submittedName>
        <fullName evidence="4 5">Enoyl-CoA hydratase</fullName>
    </submittedName>
</protein>
<reference evidence="5 6" key="1">
    <citation type="submission" date="2017-02" db="EMBL/GenBank/DDBJ databases">
        <title>The new phylogeny of genus Mycobacterium.</title>
        <authorList>
            <person name="Tortoli E."/>
            <person name="Trovato A."/>
            <person name="Cirillo D.M."/>
        </authorList>
    </citation>
    <scope>NUCLEOTIDE SEQUENCE [LARGE SCALE GENOMIC DNA]</scope>
    <source>
        <strain evidence="5 6">DSM 45230</strain>
    </source>
</reference>
<evidence type="ECO:0000313" key="4">
    <source>
        <dbReference type="EMBL" id="MCV7379741.1"/>
    </source>
</evidence>
<evidence type="ECO:0000313" key="6">
    <source>
        <dbReference type="Proteomes" id="UP000192319"/>
    </source>
</evidence>
<dbReference type="SUPFAM" id="SSF52096">
    <property type="entry name" value="ClpP/crotonase"/>
    <property type="match status" value="1"/>
</dbReference>
<name>A0AA41XNY2_9MYCO</name>
<dbReference type="GO" id="GO:0016829">
    <property type="term" value="F:lyase activity"/>
    <property type="evidence" value="ECO:0007669"/>
    <property type="project" value="UniProtKB-KW"/>
</dbReference>
<gene>
    <name evidence="5" type="ORF">BST11_16740</name>
    <name evidence="4" type="ORF">H7K38_13895</name>
</gene>
<keyword evidence="2" id="KW-0443">Lipid metabolism</keyword>
<dbReference type="Gene3D" id="3.90.226.10">
    <property type="entry name" value="2-enoyl-CoA Hydratase, Chain A, domain 1"/>
    <property type="match status" value="1"/>
</dbReference>
<reference evidence="4" key="3">
    <citation type="journal article" date="2022" name="BMC Genomics">
        <title>Comparative genome analysis of mycobacteria focusing on tRNA and non-coding RNA.</title>
        <authorList>
            <person name="Behra P.R.K."/>
            <person name="Pettersson B.M.F."/>
            <person name="Ramesh M."/>
            <person name="Das S."/>
            <person name="Dasgupta S."/>
            <person name="Kirsebom L.A."/>
        </authorList>
    </citation>
    <scope>NUCLEOTIDE SEQUENCE</scope>
    <source>
        <strain evidence="4">CCUG 55640</strain>
    </source>
</reference>
<dbReference type="InterPro" id="IPR001753">
    <property type="entry name" value="Enoyl-CoA_hydra/iso"/>
</dbReference>
<dbReference type="GO" id="GO:0006635">
    <property type="term" value="P:fatty acid beta-oxidation"/>
    <property type="evidence" value="ECO:0007669"/>
    <property type="project" value="TreeGrafter"/>
</dbReference>
<dbReference type="Proteomes" id="UP000192319">
    <property type="component" value="Unassembled WGS sequence"/>
</dbReference>
<evidence type="ECO:0000256" key="2">
    <source>
        <dbReference type="ARBA" id="ARBA00023098"/>
    </source>
</evidence>
<comment type="similarity">
    <text evidence="1">Belongs to the enoyl-CoA hydratase/isomerase family.</text>
</comment>
<evidence type="ECO:0000313" key="7">
    <source>
        <dbReference type="Proteomes" id="UP001141650"/>
    </source>
</evidence>
<dbReference type="EMBL" id="MVHD01000030">
    <property type="protein sequence ID" value="OQZ89605.1"/>
    <property type="molecule type" value="Genomic_DNA"/>
</dbReference>
<sequence>MTITSSTTEPGIVAVTVDYPPVNAIPSRGWFDLADALTAAGDDPATHAVILRAEGRGFNAGVDIKEMQRTEGFTALIDANRGCFAAFRAVYECAVPVIAAVNGFCVGGGIGLVGNSDVIVASDDATFGLPEVERGALGAATHLSRLVPQHLMRRLFFTAATVDAATLHHFGSVHEVVPRDQLDEAALRVARDIAAKDTRVIRAAKEALNLIDVQRVNSSYRMEQGFTFELNLAGVSDEHRDAFAGTAKGDKKGEKP</sequence>
<dbReference type="CDD" id="cd06558">
    <property type="entry name" value="crotonase-like"/>
    <property type="match status" value="1"/>
</dbReference>
<dbReference type="PANTHER" id="PTHR11941">
    <property type="entry name" value="ENOYL-COA HYDRATASE-RELATED"/>
    <property type="match status" value="1"/>
</dbReference>
<keyword evidence="3" id="KW-0456">Lyase</keyword>
<reference evidence="4" key="2">
    <citation type="submission" date="2020-07" db="EMBL/GenBank/DDBJ databases">
        <authorList>
            <person name="Pettersson B.M.F."/>
            <person name="Behra P.R.K."/>
            <person name="Ramesh M."/>
            <person name="Das S."/>
            <person name="Dasgupta S."/>
            <person name="Kirsebom L.A."/>
        </authorList>
    </citation>
    <scope>NUCLEOTIDE SEQUENCE</scope>
    <source>
        <strain evidence="4">CCUG 55640</strain>
    </source>
</reference>
<evidence type="ECO:0000313" key="5">
    <source>
        <dbReference type="EMBL" id="OQZ89605.1"/>
    </source>
</evidence>
<organism evidence="4 7">
    <name type="scientific">Mycobacterium alsense</name>
    <dbReference type="NCBI Taxonomy" id="324058"/>
    <lineage>
        <taxon>Bacteria</taxon>
        <taxon>Bacillati</taxon>
        <taxon>Actinomycetota</taxon>
        <taxon>Actinomycetes</taxon>
        <taxon>Mycobacteriales</taxon>
        <taxon>Mycobacteriaceae</taxon>
        <taxon>Mycobacterium</taxon>
    </lineage>
</organism>
<keyword evidence="6" id="KW-1185">Reference proteome</keyword>
<dbReference type="FunFam" id="3.90.226.10:FF:000064">
    <property type="entry name" value="Enoyl-CoA hydratase EchA20"/>
    <property type="match status" value="1"/>
</dbReference>
<dbReference type="PANTHER" id="PTHR11941:SF169">
    <property type="entry name" value="(7AS)-7A-METHYL-1,5-DIOXO-2,3,5,6,7,7A-HEXAHYDRO-1H-INDENE-CARBOXYL-COA HYDROLASE"/>
    <property type="match status" value="1"/>
</dbReference>
<dbReference type="EMBL" id="JACKVH010000013">
    <property type="protein sequence ID" value="MCV7379741.1"/>
    <property type="molecule type" value="Genomic_DNA"/>
</dbReference>
<evidence type="ECO:0000256" key="3">
    <source>
        <dbReference type="ARBA" id="ARBA00023239"/>
    </source>
</evidence>
<evidence type="ECO:0000256" key="1">
    <source>
        <dbReference type="ARBA" id="ARBA00005254"/>
    </source>
</evidence>